<dbReference type="KEGG" id="qsa:O6P43_013405"/>
<proteinExistence type="predicted"/>
<evidence type="ECO:0000256" key="1">
    <source>
        <dbReference type="ARBA" id="ARBA00004123"/>
    </source>
</evidence>
<reference evidence="8" key="1">
    <citation type="journal article" date="2023" name="Science">
        <title>Elucidation of the pathway for biosynthesis of saponin adjuvants from the soapbark tree.</title>
        <authorList>
            <person name="Reed J."/>
            <person name="Orme A."/>
            <person name="El-Demerdash A."/>
            <person name="Owen C."/>
            <person name="Martin L.B.B."/>
            <person name="Misra R.C."/>
            <person name="Kikuchi S."/>
            <person name="Rejzek M."/>
            <person name="Martin A.C."/>
            <person name="Harkess A."/>
            <person name="Leebens-Mack J."/>
            <person name="Louveau T."/>
            <person name="Stephenson M.J."/>
            <person name="Osbourn A."/>
        </authorList>
    </citation>
    <scope>NUCLEOTIDE SEQUENCE</scope>
    <source>
        <strain evidence="8">S10</strain>
    </source>
</reference>
<comment type="caution">
    <text evidence="8">The sequence shown here is derived from an EMBL/GenBank/DDBJ whole genome shotgun (WGS) entry which is preliminary data.</text>
</comment>
<evidence type="ECO:0000256" key="4">
    <source>
        <dbReference type="ARBA" id="ARBA00023163"/>
    </source>
</evidence>
<feature type="domain" description="MBD" evidence="7">
    <location>
        <begin position="125"/>
        <end position="200"/>
    </location>
</feature>
<dbReference type="PROSITE" id="PS50982">
    <property type="entry name" value="MBD"/>
    <property type="match status" value="1"/>
</dbReference>
<evidence type="ECO:0000256" key="2">
    <source>
        <dbReference type="ARBA" id="ARBA00023015"/>
    </source>
</evidence>
<dbReference type="GO" id="GO:0003677">
    <property type="term" value="F:DNA binding"/>
    <property type="evidence" value="ECO:0007669"/>
    <property type="project" value="UniProtKB-KW"/>
</dbReference>
<accession>A0AAD7PW25</accession>
<dbReference type="SUPFAM" id="SSF54171">
    <property type="entry name" value="DNA-binding domain"/>
    <property type="match status" value="1"/>
</dbReference>
<feature type="compositionally biased region" description="Basic and acidic residues" evidence="6">
    <location>
        <begin position="11"/>
        <end position="20"/>
    </location>
</feature>
<dbReference type="PANTHER" id="PTHR12396">
    <property type="entry name" value="METHYL-CPG BINDING PROTEIN, MBD"/>
    <property type="match status" value="1"/>
</dbReference>
<keyword evidence="3" id="KW-0238">DNA-binding</keyword>
<dbReference type="Gene3D" id="3.30.890.10">
    <property type="entry name" value="Methyl-cpg-binding Protein 2, Chain A"/>
    <property type="match status" value="1"/>
</dbReference>
<evidence type="ECO:0000256" key="5">
    <source>
        <dbReference type="ARBA" id="ARBA00023242"/>
    </source>
</evidence>
<keyword evidence="4" id="KW-0804">Transcription</keyword>
<evidence type="ECO:0000313" key="8">
    <source>
        <dbReference type="EMBL" id="KAJ7969434.1"/>
    </source>
</evidence>
<dbReference type="Proteomes" id="UP001163823">
    <property type="component" value="Chromosome 5"/>
</dbReference>
<keyword evidence="9" id="KW-1185">Reference proteome</keyword>
<comment type="subcellular location">
    <subcellularLocation>
        <location evidence="1">Nucleus</location>
    </subcellularLocation>
</comment>
<keyword evidence="2" id="KW-0805">Transcription regulation</keyword>
<gene>
    <name evidence="8" type="ORF">O6P43_013405</name>
</gene>
<organism evidence="8 9">
    <name type="scientific">Quillaja saponaria</name>
    <name type="common">Soap bark tree</name>
    <dbReference type="NCBI Taxonomy" id="32244"/>
    <lineage>
        <taxon>Eukaryota</taxon>
        <taxon>Viridiplantae</taxon>
        <taxon>Streptophyta</taxon>
        <taxon>Embryophyta</taxon>
        <taxon>Tracheophyta</taxon>
        <taxon>Spermatophyta</taxon>
        <taxon>Magnoliopsida</taxon>
        <taxon>eudicotyledons</taxon>
        <taxon>Gunneridae</taxon>
        <taxon>Pentapetalae</taxon>
        <taxon>rosids</taxon>
        <taxon>fabids</taxon>
        <taxon>Fabales</taxon>
        <taxon>Quillajaceae</taxon>
        <taxon>Quillaja</taxon>
    </lineage>
</organism>
<feature type="region of interest" description="Disordered" evidence="6">
    <location>
        <begin position="1"/>
        <end position="34"/>
    </location>
</feature>
<feature type="region of interest" description="Disordered" evidence="6">
    <location>
        <begin position="46"/>
        <end position="135"/>
    </location>
</feature>
<evidence type="ECO:0000259" key="7">
    <source>
        <dbReference type="PROSITE" id="PS50982"/>
    </source>
</evidence>
<evidence type="ECO:0000256" key="3">
    <source>
        <dbReference type="ARBA" id="ARBA00023125"/>
    </source>
</evidence>
<dbReference type="InterPro" id="IPR001739">
    <property type="entry name" value="Methyl_CpG_DNA-bd"/>
</dbReference>
<sequence>MSTFVATGHDPYPDRSHKDPDESDLAGTVNAGVPLDPLVESGSFIDATFSNGETPNKFLDRNRNPGKYGEAAEPKHVQRSSDYPPAENTNGWFPITEAAVGGGTESPEKLKLPRGRRKGSESTAGSASSERPDWLPSGWIIEDRVRSSGATAGTKDKYYLEPGSGRRFRSSKEVLYFLETGTLRKKRKVVENSDADVASMEDSGSHKHKSSATRSKSTTLNFDFLEVPEKVEWIFTGSSSACWTPFIGDEKVPESIWKEWAAAFTFLTS</sequence>
<name>A0AAD7PW25_QUISA</name>
<dbReference type="Pfam" id="PF01429">
    <property type="entry name" value="MBD"/>
    <property type="match status" value="1"/>
</dbReference>
<evidence type="ECO:0000256" key="6">
    <source>
        <dbReference type="SAM" id="MobiDB-lite"/>
    </source>
</evidence>
<dbReference type="InterPro" id="IPR016177">
    <property type="entry name" value="DNA-bd_dom_sf"/>
</dbReference>
<dbReference type="EMBL" id="JARAOO010000005">
    <property type="protein sequence ID" value="KAJ7969434.1"/>
    <property type="molecule type" value="Genomic_DNA"/>
</dbReference>
<dbReference type="GO" id="GO:0005634">
    <property type="term" value="C:nucleus"/>
    <property type="evidence" value="ECO:0007669"/>
    <property type="project" value="UniProtKB-SubCell"/>
</dbReference>
<keyword evidence="5" id="KW-0539">Nucleus</keyword>
<dbReference type="AlphaFoldDB" id="A0AAD7PW25"/>
<evidence type="ECO:0000313" key="9">
    <source>
        <dbReference type="Proteomes" id="UP001163823"/>
    </source>
</evidence>
<dbReference type="PANTHER" id="PTHR12396:SF46">
    <property type="entry name" value="METHYL-CPG-BINDING DOMAIN-CONTAINING PROTEIN 6"/>
    <property type="match status" value="1"/>
</dbReference>
<protein>
    <submittedName>
        <fullName evidence="8">Methyl-CpG-binding domain-containing protein</fullName>
    </submittedName>
</protein>